<keyword evidence="3" id="KW-1185">Reference proteome</keyword>
<organism evidence="2 3">
    <name type="scientific">Podospora aff. communis PSN243</name>
    <dbReference type="NCBI Taxonomy" id="3040156"/>
    <lineage>
        <taxon>Eukaryota</taxon>
        <taxon>Fungi</taxon>
        <taxon>Dikarya</taxon>
        <taxon>Ascomycota</taxon>
        <taxon>Pezizomycotina</taxon>
        <taxon>Sordariomycetes</taxon>
        <taxon>Sordariomycetidae</taxon>
        <taxon>Sordariales</taxon>
        <taxon>Podosporaceae</taxon>
        <taxon>Podospora</taxon>
    </lineage>
</organism>
<name>A0AAV9G685_9PEZI</name>
<dbReference type="InterPro" id="IPR010730">
    <property type="entry name" value="HET"/>
</dbReference>
<dbReference type="Proteomes" id="UP001321760">
    <property type="component" value="Unassembled WGS sequence"/>
</dbReference>
<feature type="non-terminal residue" evidence="2">
    <location>
        <position position="107"/>
    </location>
</feature>
<evidence type="ECO:0000313" key="2">
    <source>
        <dbReference type="EMBL" id="KAK4442790.1"/>
    </source>
</evidence>
<dbReference type="Pfam" id="PF06985">
    <property type="entry name" value="HET"/>
    <property type="match status" value="1"/>
</dbReference>
<protein>
    <recommendedName>
        <fullName evidence="1">Heterokaryon incompatibility domain-containing protein</fullName>
    </recommendedName>
</protein>
<dbReference type="PANTHER" id="PTHR24148">
    <property type="entry name" value="ANKYRIN REPEAT DOMAIN-CONTAINING PROTEIN 39 HOMOLOG-RELATED"/>
    <property type="match status" value="1"/>
</dbReference>
<reference evidence="2" key="1">
    <citation type="journal article" date="2023" name="Mol. Phylogenet. Evol.">
        <title>Genome-scale phylogeny and comparative genomics of the fungal order Sordariales.</title>
        <authorList>
            <person name="Hensen N."/>
            <person name="Bonometti L."/>
            <person name="Westerberg I."/>
            <person name="Brannstrom I.O."/>
            <person name="Guillou S."/>
            <person name="Cros-Aarteil S."/>
            <person name="Calhoun S."/>
            <person name="Haridas S."/>
            <person name="Kuo A."/>
            <person name="Mondo S."/>
            <person name="Pangilinan J."/>
            <person name="Riley R."/>
            <person name="LaButti K."/>
            <person name="Andreopoulos B."/>
            <person name="Lipzen A."/>
            <person name="Chen C."/>
            <person name="Yan M."/>
            <person name="Daum C."/>
            <person name="Ng V."/>
            <person name="Clum A."/>
            <person name="Steindorff A."/>
            <person name="Ohm R.A."/>
            <person name="Martin F."/>
            <person name="Silar P."/>
            <person name="Natvig D.O."/>
            <person name="Lalanne C."/>
            <person name="Gautier V."/>
            <person name="Ament-Velasquez S.L."/>
            <person name="Kruys A."/>
            <person name="Hutchinson M.I."/>
            <person name="Powell A.J."/>
            <person name="Barry K."/>
            <person name="Miller A.N."/>
            <person name="Grigoriev I.V."/>
            <person name="Debuchy R."/>
            <person name="Gladieux P."/>
            <person name="Hiltunen Thoren M."/>
            <person name="Johannesson H."/>
        </authorList>
    </citation>
    <scope>NUCLEOTIDE SEQUENCE</scope>
    <source>
        <strain evidence="2">PSN243</strain>
    </source>
</reference>
<accession>A0AAV9G685</accession>
<evidence type="ECO:0000259" key="1">
    <source>
        <dbReference type="Pfam" id="PF06985"/>
    </source>
</evidence>
<dbReference type="PANTHER" id="PTHR24148:SF64">
    <property type="entry name" value="HETEROKARYON INCOMPATIBILITY DOMAIN-CONTAINING PROTEIN"/>
    <property type="match status" value="1"/>
</dbReference>
<comment type="caution">
    <text evidence="2">The sequence shown here is derived from an EMBL/GenBank/DDBJ whole genome shotgun (WGS) entry which is preliminary data.</text>
</comment>
<dbReference type="AlphaFoldDB" id="A0AAV9G685"/>
<reference evidence="2" key="2">
    <citation type="submission" date="2023-05" db="EMBL/GenBank/DDBJ databases">
        <authorList>
            <consortium name="Lawrence Berkeley National Laboratory"/>
            <person name="Steindorff A."/>
            <person name="Hensen N."/>
            <person name="Bonometti L."/>
            <person name="Westerberg I."/>
            <person name="Brannstrom I.O."/>
            <person name="Guillou S."/>
            <person name="Cros-Aarteil S."/>
            <person name="Calhoun S."/>
            <person name="Haridas S."/>
            <person name="Kuo A."/>
            <person name="Mondo S."/>
            <person name="Pangilinan J."/>
            <person name="Riley R."/>
            <person name="Labutti K."/>
            <person name="Andreopoulos B."/>
            <person name="Lipzen A."/>
            <person name="Chen C."/>
            <person name="Yanf M."/>
            <person name="Daum C."/>
            <person name="Ng V."/>
            <person name="Clum A."/>
            <person name="Ohm R."/>
            <person name="Martin F."/>
            <person name="Silar P."/>
            <person name="Natvig D."/>
            <person name="Lalanne C."/>
            <person name="Gautier V."/>
            <person name="Ament-Velasquez S.L."/>
            <person name="Kruys A."/>
            <person name="Hutchinson M.I."/>
            <person name="Powell A.J."/>
            <person name="Barry K."/>
            <person name="Miller A.N."/>
            <person name="Grigoriev I.V."/>
            <person name="Debuchy R."/>
            <person name="Gladieux P."/>
            <person name="Thoren M.H."/>
            <person name="Johannesson H."/>
        </authorList>
    </citation>
    <scope>NUCLEOTIDE SEQUENCE</scope>
    <source>
        <strain evidence="2">PSN243</strain>
    </source>
</reference>
<gene>
    <name evidence="2" type="ORF">QBC34DRAFT_312421</name>
</gene>
<dbReference type="EMBL" id="MU866007">
    <property type="protein sequence ID" value="KAK4442790.1"/>
    <property type="molecule type" value="Genomic_DNA"/>
</dbReference>
<feature type="domain" description="Heterokaryon incompatibility" evidence="1">
    <location>
        <begin position="14"/>
        <end position="106"/>
    </location>
</feature>
<proteinExistence type="predicted"/>
<evidence type="ECO:0000313" key="3">
    <source>
        <dbReference type="Proteomes" id="UP001321760"/>
    </source>
</evidence>
<sequence length="107" mass="12227">MYRDDQGDKLVSGYVAISYTRDPRNQMMVSIQIQDGDKVLTPYISKNSAAALRRARDPKHARRVWIDTVCMDKTKAARNKHQRTLIDEIFRRASGVVAYLGEPEDDA</sequence>
<dbReference type="InterPro" id="IPR052895">
    <property type="entry name" value="HetReg/Transcr_Mod"/>
</dbReference>